<reference evidence="4 5" key="1">
    <citation type="journal article" date="2020" name="Nat. Food">
        <title>A phased Vanilla planifolia genome enables genetic improvement of flavour and production.</title>
        <authorList>
            <person name="Hasing T."/>
            <person name="Tang H."/>
            <person name="Brym M."/>
            <person name="Khazi F."/>
            <person name="Huang T."/>
            <person name="Chambers A.H."/>
        </authorList>
    </citation>
    <scope>NUCLEOTIDE SEQUENCE [LARGE SCALE GENOMIC DNA]</scope>
    <source>
        <tissue evidence="4">Leaf</tissue>
    </source>
</reference>
<dbReference type="InterPro" id="IPR037446">
    <property type="entry name" value="His_Pase_VIP1"/>
</dbReference>
<gene>
    <name evidence="4" type="ORF">HPP92_026631</name>
</gene>
<evidence type="ECO:0000256" key="2">
    <source>
        <dbReference type="ARBA" id="ARBA00034629"/>
    </source>
</evidence>
<dbReference type="Gene3D" id="3.30.470.20">
    <property type="entry name" value="ATP-grasp fold, B domain"/>
    <property type="match status" value="1"/>
</dbReference>
<protein>
    <recommendedName>
        <fullName evidence="3">VIP1 N-terminal domain-containing protein</fullName>
    </recommendedName>
</protein>
<feature type="domain" description="VIP1 N-terminal" evidence="3">
    <location>
        <begin position="12"/>
        <end position="101"/>
    </location>
</feature>
<evidence type="ECO:0000259" key="3">
    <source>
        <dbReference type="Pfam" id="PF18086"/>
    </source>
</evidence>
<dbReference type="GO" id="GO:0032958">
    <property type="term" value="P:inositol phosphate biosynthetic process"/>
    <property type="evidence" value="ECO:0007669"/>
    <property type="project" value="TreeGrafter"/>
</dbReference>
<proteinExistence type="predicted"/>
<evidence type="ECO:0000256" key="1">
    <source>
        <dbReference type="ARBA" id="ARBA00033696"/>
    </source>
</evidence>
<dbReference type="GO" id="GO:0000828">
    <property type="term" value="F:inositol hexakisphosphate kinase activity"/>
    <property type="evidence" value="ECO:0007669"/>
    <property type="project" value="TreeGrafter"/>
</dbReference>
<dbReference type="Proteomes" id="UP000639772">
    <property type="component" value="Unassembled WGS sequence"/>
</dbReference>
<dbReference type="GO" id="GO:0033857">
    <property type="term" value="F:5-diphosphoinositol pentakisphosphate 1-kinase activity"/>
    <property type="evidence" value="ECO:0007669"/>
    <property type="project" value="TreeGrafter"/>
</dbReference>
<accession>A0A835U6S1</accession>
<dbReference type="AlphaFoldDB" id="A0A835U6S1"/>
<comment type="caution">
    <text evidence="4">The sequence shown here is derived from an EMBL/GenBank/DDBJ whole genome shotgun (WGS) entry which is preliminary data.</text>
</comment>
<dbReference type="OrthoDB" id="18042at2759"/>
<dbReference type="PANTHER" id="PTHR12750:SF9">
    <property type="entry name" value="INOSITOL HEXAKISPHOSPHATE AND DIPHOSPHOINOSITOL-PENTAKISPHOSPHATE KINASE"/>
    <property type="match status" value="1"/>
</dbReference>
<evidence type="ECO:0000313" key="4">
    <source>
        <dbReference type="EMBL" id="KAG0450653.1"/>
    </source>
</evidence>
<sequence length="345" mass="39025">MAGHCGAASWKIKIGVCVMEKKVLSAPMAEIMKRLQSFGEFEIILFGNKVILEDPVEDWPICDCLIAFYSSGYPLQKAEAYAALRKPFLVNELEPQYLLHDRRKVYERLDEFGVPVPNYASVNREHSYQELDYFVEQEDFVEVHGKRFWKPFVEKPIDGDDHSIMIYYPSSAGGGMKELFRKVGNRSSEFHPRLEELDEGSYIYEEFMHTGGTDVKAPSSKHRAGWSVATETRNHMAKQMSNTDSGFVSLKSWMCFDYMKVVSVTNMSKEKDADVLAGLVFAELMAFLVVLPATVRRGFDETKRGISIGVNGRALGRENTSANASGRSIAGRPRLRVVGILHRRI</sequence>
<comment type="catalytic activity">
    <reaction evidence="1">
        <text>5-diphospho-1D-myo-inositol 1,2,3,4,6-pentakisphosphate + ATP + H(+) = 1,5-bis(diphospho)-1D-myo-inositol 2,3,4,6-tetrakisphosphate + ADP</text>
        <dbReference type="Rhea" id="RHEA:10276"/>
        <dbReference type="ChEBI" id="CHEBI:15378"/>
        <dbReference type="ChEBI" id="CHEBI:30616"/>
        <dbReference type="ChEBI" id="CHEBI:58628"/>
        <dbReference type="ChEBI" id="CHEBI:77983"/>
        <dbReference type="ChEBI" id="CHEBI:456216"/>
        <dbReference type="EC" id="2.7.4.24"/>
    </reaction>
    <physiologicalReaction direction="left-to-right" evidence="1">
        <dbReference type="Rhea" id="RHEA:10277"/>
    </physiologicalReaction>
</comment>
<evidence type="ECO:0000313" key="5">
    <source>
        <dbReference type="Proteomes" id="UP000639772"/>
    </source>
</evidence>
<organism evidence="4 5">
    <name type="scientific">Vanilla planifolia</name>
    <name type="common">Vanilla</name>
    <dbReference type="NCBI Taxonomy" id="51239"/>
    <lineage>
        <taxon>Eukaryota</taxon>
        <taxon>Viridiplantae</taxon>
        <taxon>Streptophyta</taxon>
        <taxon>Embryophyta</taxon>
        <taxon>Tracheophyta</taxon>
        <taxon>Spermatophyta</taxon>
        <taxon>Magnoliopsida</taxon>
        <taxon>Liliopsida</taxon>
        <taxon>Asparagales</taxon>
        <taxon>Orchidaceae</taxon>
        <taxon>Vanilloideae</taxon>
        <taxon>Vanilleae</taxon>
        <taxon>Vanilla</taxon>
    </lineage>
</organism>
<dbReference type="Pfam" id="PF18086">
    <property type="entry name" value="PPIP5K2_N"/>
    <property type="match status" value="1"/>
</dbReference>
<dbReference type="EMBL" id="JADCNM010000099">
    <property type="protein sequence ID" value="KAG0450653.1"/>
    <property type="molecule type" value="Genomic_DNA"/>
</dbReference>
<name>A0A835U6S1_VANPL</name>
<dbReference type="PANTHER" id="PTHR12750">
    <property type="entry name" value="DIPHOSPHOINOSITOL PENTAKISPHOSPHATE KINASE"/>
    <property type="match status" value="1"/>
</dbReference>
<dbReference type="InterPro" id="IPR040557">
    <property type="entry name" value="VIP1_N"/>
</dbReference>
<comment type="catalytic activity">
    <reaction evidence="2">
        <text>1D-myo-inositol hexakisphosphate + ATP = 1-diphospho-1D-myo-inositol 2,3,4,5,6-pentakisphosphate + ADP</text>
        <dbReference type="Rhea" id="RHEA:37459"/>
        <dbReference type="ChEBI" id="CHEBI:30616"/>
        <dbReference type="ChEBI" id="CHEBI:58130"/>
        <dbReference type="ChEBI" id="CHEBI:74946"/>
        <dbReference type="ChEBI" id="CHEBI:456216"/>
        <dbReference type="EC" id="2.7.4.24"/>
    </reaction>
    <physiologicalReaction direction="left-to-right" evidence="2">
        <dbReference type="Rhea" id="RHEA:37460"/>
    </physiologicalReaction>
</comment>
<dbReference type="GO" id="GO:0006020">
    <property type="term" value="P:inositol metabolic process"/>
    <property type="evidence" value="ECO:0007669"/>
    <property type="project" value="TreeGrafter"/>
</dbReference>